<dbReference type="Proteomes" id="UP000326509">
    <property type="component" value="Unassembled WGS sequence"/>
</dbReference>
<gene>
    <name evidence="1" type="ORF">ULMA_18310</name>
</gene>
<name>A0A5J4J1K9_9FLAO</name>
<evidence type="ECO:0000313" key="1">
    <source>
        <dbReference type="EMBL" id="GER59723.1"/>
    </source>
</evidence>
<evidence type="ECO:0000313" key="2">
    <source>
        <dbReference type="Proteomes" id="UP000326509"/>
    </source>
</evidence>
<proteinExistence type="predicted"/>
<accession>A0A5J4J1K9</accession>
<dbReference type="EMBL" id="BKCG01000004">
    <property type="protein sequence ID" value="GER59723.1"/>
    <property type="molecule type" value="Genomic_DNA"/>
</dbReference>
<protein>
    <submittedName>
        <fullName evidence="1">Uncharacterized protein</fullName>
    </submittedName>
</protein>
<dbReference type="AlphaFoldDB" id="A0A5J4J1K9"/>
<organism evidence="1 2">
    <name type="scientific">Patiriisocius marinus</name>
    <dbReference type="NCBI Taxonomy" id="1397112"/>
    <lineage>
        <taxon>Bacteria</taxon>
        <taxon>Pseudomonadati</taxon>
        <taxon>Bacteroidota</taxon>
        <taxon>Flavobacteriia</taxon>
        <taxon>Flavobacteriales</taxon>
        <taxon>Flavobacteriaceae</taxon>
        <taxon>Patiriisocius</taxon>
    </lineage>
</organism>
<reference evidence="1 2" key="1">
    <citation type="submission" date="2019-08" db="EMBL/GenBank/DDBJ databases">
        <title>Draft genome sequence of Ulvibacter marinus type strain NBRC 109484.</title>
        <authorList>
            <person name="Kawano K."/>
            <person name="Ushijima N."/>
            <person name="Kihara M."/>
            <person name="Itoh H."/>
        </authorList>
    </citation>
    <scope>NUCLEOTIDE SEQUENCE [LARGE SCALE GENOMIC DNA]</scope>
    <source>
        <strain evidence="1 2">NBRC 109484</strain>
    </source>
</reference>
<comment type="caution">
    <text evidence="1">The sequence shown here is derived from an EMBL/GenBank/DDBJ whole genome shotgun (WGS) entry which is preliminary data.</text>
</comment>
<keyword evidence="2" id="KW-1185">Reference proteome</keyword>
<sequence>MEAQNFELYSSPNINKIHQSYVANEKHTDGNEIGFIKIPRTDKKFTQAELLKYEQVFLKMKQYQDHLIALGFDLKIAGTAKHKTIKAFHNYLKKRPIASIS</sequence>